<dbReference type="RefSeq" id="WP_198736328.1">
    <property type="nucleotide sequence ID" value="NZ_JAEIOT010000007.1"/>
</dbReference>
<accession>A0ABS0VX89</accession>
<sequence>MSLSWPLGVGSPAAAGRASAMHIIDDLRNNVKEKIGYNGGHLPGREWERIGYRAGALDGCPNTEEMACD</sequence>
<protein>
    <submittedName>
        <fullName evidence="1">Uncharacterized protein</fullName>
    </submittedName>
</protein>
<name>A0ABS0VX89_9CORY</name>
<proteinExistence type="predicted"/>
<reference evidence="1 2" key="1">
    <citation type="submission" date="2020-12" db="EMBL/GenBank/DDBJ databases">
        <title>Genome public.</title>
        <authorList>
            <person name="Sun Q."/>
        </authorList>
    </citation>
    <scope>NUCLEOTIDE SEQUENCE [LARGE SCALE GENOMIC DNA]</scope>
    <source>
        <strain evidence="1 2">CCM 8864</strain>
    </source>
</reference>
<comment type="caution">
    <text evidence="1">The sequence shown here is derived from an EMBL/GenBank/DDBJ whole genome shotgun (WGS) entry which is preliminary data.</text>
</comment>
<dbReference type="EMBL" id="JAEIOT010000007">
    <property type="protein sequence ID" value="MBI9000919.1"/>
    <property type="molecule type" value="Genomic_DNA"/>
</dbReference>
<keyword evidence="2" id="KW-1185">Reference proteome</keyword>
<organism evidence="1 2">
    <name type="scientific">Corynebacterium marambiense</name>
    <dbReference type="NCBI Taxonomy" id="2765364"/>
    <lineage>
        <taxon>Bacteria</taxon>
        <taxon>Bacillati</taxon>
        <taxon>Actinomycetota</taxon>
        <taxon>Actinomycetes</taxon>
        <taxon>Mycobacteriales</taxon>
        <taxon>Corynebacteriaceae</taxon>
        <taxon>Corynebacterium</taxon>
    </lineage>
</organism>
<gene>
    <name evidence="1" type="ORF">JDV76_08055</name>
</gene>
<evidence type="ECO:0000313" key="2">
    <source>
        <dbReference type="Proteomes" id="UP000625574"/>
    </source>
</evidence>
<evidence type="ECO:0000313" key="1">
    <source>
        <dbReference type="EMBL" id="MBI9000919.1"/>
    </source>
</evidence>
<dbReference type="Proteomes" id="UP000625574">
    <property type="component" value="Unassembled WGS sequence"/>
</dbReference>